<evidence type="ECO:0000313" key="1">
    <source>
        <dbReference type="EMBL" id="KAK6927231.1"/>
    </source>
</evidence>
<accession>A0AAN8VBW3</accession>
<dbReference type="AlphaFoldDB" id="A0AAN8VBW3"/>
<evidence type="ECO:0000313" key="2">
    <source>
        <dbReference type="Proteomes" id="UP001370490"/>
    </source>
</evidence>
<sequence>METMFSKARLLLGALASFAICWVFVKTVYGLRLKPRTLEKGLRKQGILGCFDHETPVSAADKVIIEIDDIVVEINTGYMLTLQDLRHILDIRINLLSINVLDNESYESQ</sequence>
<proteinExistence type="predicted"/>
<gene>
    <name evidence="1" type="ORF">RJ641_005822</name>
</gene>
<protein>
    <submittedName>
        <fullName evidence="1">Uncharacterized protein</fullName>
    </submittedName>
</protein>
<dbReference type="EMBL" id="JBAMMX010000014">
    <property type="protein sequence ID" value="KAK6927231.1"/>
    <property type="molecule type" value="Genomic_DNA"/>
</dbReference>
<keyword evidence="2" id="KW-1185">Reference proteome</keyword>
<dbReference type="Proteomes" id="UP001370490">
    <property type="component" value="Unassembled WGS sequence"/>
</dbReference>
<name>A0AAN8VBW3_9MAGN</name>
<comment type="caution">
    <text evidence="1">The sequence shown here is derived from an EMBL/GenBank/DDBJ whole genome shotgun (WGS) entry which is preliminary data.</text>
</comment>
<organism evidence="1 2">
    <name type="scientific">Dillenia turbinata</name>
    <dbReference type="NCBI Taxonomy" id="194707"/>
    <lineage>
        <taxon>Eukaryota</taxon>
        <taxon>Viridiplantae</taxon>
        <taxon>Streptophyta</taxon>
        <taxon>Embryophyta</taxon>
        <taxon>Tracheophyta</taxon>
        <taxon>Spermatophyta</taxon>
        <taxon>Magnoliopsida</taxon>
        <taxon>eudicotyledons</taxon>
        <taxon>Gunneridae</taxon>
        <taxon>Pentapetalae</taxon>
        <taxon>Dilleniales</taxon>
        <taxon>Dilleniaceae</taxon>
        <taxon>Dillenia</taxon>
    </lineage>
</organism>
<reference evidence="1 2" key="1">
    <citation type="submission" date="2023-12" db="EMBL/GenBank/DDBJ databases">
        <title>A high-quality genome assembly for Dillenia turbinata (Dilleniales).</title>
        <authorList>
            <person name="Chanderbali A."/>
        </authorList>
    </citation>
    <scope>NUCLEOTIDE SEQUENCE [LARGE SCALE GENOMIC DNA]</scope>
    <source>
        <strain evidence="1">LSX21</strain>
        <tissue evidence="1">Leaf</tissue>
    </source>
</reference>